<gene>
    <name evidence="1" type="ORF">NTEN_LOCUS1208</name>
</gene>
<organism evidence="1 2">
    <name type="scientific">Nesidiocoris tenuis</name>
    <dbReference type="NCBI Taxonomy" id="355587"/>
    <lineage>
        <taxon>Eukaryota</taxon>
        <taxon>Metazoa</taxon>
        <taxon>Ecdysozoa</taxon>
        <taxon>Arthropoda</taxon>
        <taxon>Hexapoda</taxon>
        <taxon>Insecta</taxon>
        <taxon>Pterygota</taxon>
        <taxon>Neoptera</taxon>
        <taxon>Paraneoptera</taxon>
        <taxon>Hemiptera</taxon>
        <taxon>Heteroptera</taxon>
        <taxon>Panheteroptera</taxon>
        <taxon>Cimicomorpha</taxon>
        <taxon>Miridae</taxon>
        <taxon>Dicyphina</taxon>
        <taxon>Nesidiocoris</taxon>
    </lineage>
</organism>
<feature type="non-terminal residue" evidence="1">
    <location>
        <position position="79"/>
    </location>
</feature>
<accession>A0A6H5FYP8</accession>
<evidence type="ECO:0000313" key="2">
    <source>
        <dbReference type="Proteomes" id="UP000479000"/>
    </source>
</evidence>
<sequence length="79" mass="9132">METCSHECKLTTNYRLRGDLEGLMSVIAVRDNSSKHHTTPRRLLFIPCRTFFRESVLNVNVPLFQNPNTIAPTKMKKRA</sequence>
<evidence type="ECO:0000313" key="1">
    <source>
        <dbReference type="EMBL" id="CAA9994392.1"/>
    </source>
</evidence>
<keyword evidence="2" id="KW-1185">Reference proteome</keyword>
<protein>
    <submittedName>
        <fullName evidence="1">Uncharacterized protein</fullName>
    </submittedName>
</protein>
<dbReference type="Proteomes" id="UP000479000">
    <property type="component" value="Unassembled WGS sequence"/>
</dbReference>
<dbReference type="AlphaFoldDB" id="A0A6H5FYP8"/>
<proteinExistence type="predicted"/>
<reference evidence="1 2" key="1">
    <citation type="submission" date="2020-02" db="EMBL/GenBank/DDBJ databases">
        <authorList>
            <person name="Ferguson B K."/>
        </authorList>
    </citation>
    <scope>NUCLEOTIDE SEQUENCE [LARGE SCALE GENOMIC DNA]</scope>
</reference>
<name>A0A6H5FYP8_9HEMI</name>
<dbReference type="EMBL" id="CADCXU010001970">
    <property type="protein sequence ID" value="CAA9994392.1"/>
    <property type="molecule type" value="Genomic_DNA"/>
</dbReference>